<name>A0A1Q3BIB1_CEPFO</name>
<dbReference type="EMBL" id="BDDD01000586">
    <property type="protein sequence ID" value="GAV67766.1"/>
    <property type="molecule type" value="Genomic_DNA"/>
</dbReference>
<evidence type="ECO:0000313" key="4">
    <source>
        <dbReference type="Proteomes" id="UP000187406"/>
    </source>
</evidence>
<dbReference type="FunCoup" id="A0A1Q3BIB1">
    <property type="interactions" value="831"/>
</dbReference>
<dbReference type="GO" id="GO:0003774">
    <property type="term" value="F:cytoskeletal motor activity"/>
    <property type="evidence" value="ECO:0007669"/>
    <property type="project" value="InterPro"/>
</dbReference>
<feature type="compositionally biased region" description="Basic and acidic residues" evidence="1">
    <location>
        <begin position="33"/>
        <end position="49"/>
    </location>
</feature>
<evidence type="ECO:0000259" key="2">
    <source>
        <dbReference type="PROSITE" id="PS51757"/>
    </source>
</evidence>
<dbReference type="GO" id="GO:0016459">
    <property type="term" value="C:myosin complex"/>
    <property type="evidence" value="ECO:0007669"/>
    <property type="project" value="InterPro"/>
</dbReference>
<dbReference type="InterPro" id="IPR010926">
    <property type="entry name" value="Myosin_TH1"/>
</dbReference>
<dbReference type="InParanoid" id="A0A1Q3BIB1"/>
<dbReference type="AlphaFoldDB" id="A0A1Q3BIB1"/>
<evidence type="ECO:0000313" key="3">
    <source>
        <dbReference type="EMBL" id="GAV67766.1"/>
    </source>
</evidence>
<protein>
    <submittedName>
        <fullName evidence="3">Myosin_TH1 domain-containing protein</fullName>
    </submittedName>
</protein>
<dbReference type="Pfam" id="PF06017">
    <property type="entry name" value="Myosin_TH1"/>
    <property type="match status" value="1"/>
</dbReference>
<feature type="domain" description="TH1" evidence="2">
    <location>
        <begin position="54"/>
        <end position="151"/>
    </location>
</feature>
<organism evidence="3 4">
    <name type="scientific">Cephalotus follicularis</name>
    <name type="common">Albany pitcher plant</name>
    <dbReference type="NCBI Taxonomy" id="3775"/>
    <lineage>
        <taxon>Eukaryota</taxon>
        <taxon>Viridiplantae</taxon>
        <taxon>Streptophyta</taxon>
        <taxon>Embryophyta</taxon>
        <taxon>Tracheophyta</taxon>
        <taxon>Spermatophyta</taxon>
        <taxon>Magnoliopsida</taxon>
        <taxon>eudicotyledons</taxon>
        <taxon>Gunneridae</taxon>
        <taxon>Pentapetalae</taxon>
        <taxon>rosids</taxon>
        <taxon>fabids</taxon>
        <taxon>Oxalidales</taxon>
        <taxon>Cephalotaceae</taxon>
        <taxon>Cephalotus</taxon>
    </lineage>
</organism>
<accession>A0A1Q3BIB1</accession>
<dbReference type="Proteomes" id="UP000187406">
    <property type="component" value="Unassembled WGS sequence"/>
</dbReference>
<feature type="compositionally biased region" description="Acidic residues" evidence="1">
    <location>
        <begin position="23"/>
        <end position="32"/>
    </location>
</feature>
<dbReference type="OrthoDB" id="6108017at2759"/>
<feature type="region of interest" description="Disordered" evidence="1">
    <location>
        <begin position="1"/>
        <end position="49"/>
    </location>
</feature>
<reference evidence="4" key="1">
    <citation type="submission" date="2016-04" db="EMBL/GenBank/DDBJ databases">
        <title>Cephalotus genome sequencing.</title>
        <authorList>
            <person name="Fukushima K."/>
            <person name="Hasebe M."/>
            <person name="Fang X."/>
        </authorList>
    </citation>
    <scope>NUCLEOTIDE SEQUENCE [LARGE SCALE GENOMIC DNA]</scope>
    <source>
        <strain evidence="4">cv. St1</strain>
    </source>
</reference>
<feature type="non-terminal residue" evidence="3">
    <location>
        <position position="151"/>
    </location>
</feature>
<comment type="caution">
    <text evidence="3">The sequence shown here is derived from an EMBL/GenBank/DDBJ whole genome shotgun (WGS) entry which is preliminary data.</text>
</comment>
<dbReference type="PROSITE" id="PS51757">
    <property type="entry name" value="TH1"/>
    <property type="match status" value="1"/>
</dbReference>
<evidence type="ECO:0000256" key="1">
    <source>
        <dbReference type="SAM" id="MobiDB-lite"/>
    </source>
</evidence>
<dbReference type="PANTHER" id="PTHR34969:SF1">
    <property type="entry name" value="TH1 DOMAIN-CONTAINING PROTEIN"/>
    <property type="match status" value="1"/>
</dbReference>
<dbReference type="PANTHER" id="PTHR34969">
    <property type="entry name" value="OS01G0621700 PROTEIN"/>
    <property type="match status" value="1"/>
</dbReference>
<keyword evidence="4" id="KW-1185">Reference proteome</keyword>
<sequence>MDRYKAQCRVQIDDSDPPKYDTVEDEEDEDEKDNGMRPENRNVTKDHEPFMGVKARQIASRHRNYKGDYLDVPSRPHLLKILQKQGDKQVLFVDKVMKFTGSGKMKSQIVLITEFAIYIVDPEMDSLKRIVLAAVDKICLSELSDLFLAAV</sequence>
<proteinExistence type="predicted"/>
<gene>
    <name evidence="3" type="ORF">CFOL_v3_11270</name>
</gene>